<dbReference type="CDD" id="cd17535">
    <property type="entry name" value="REC_NarL-like"/>
    <property type="match status" value="1"/>
</dbReference>
<dbReference type="CDD" id="cd06170">
    <property type="entry name" value="LuxR_C_like"/>
    <property type="match status" value="1"/>
</dbReference>
<dbReference type="Pfam" id="PF00072">
    <property type="entry name" value="Response_reg"/>
    <property type="match status" value="1"/>
</dbReference>
<accession>A0AAE3QT17</accession>
<dbReference type="GO" id="GO:0006355">
    <property type="term" value="P:regulation of DNA-templated transcription"/>
    <property type="evidence" value="ECO:0007669"/>
    <property type="project" value="InterPro"/>
</dbReference>
<keyword evidence="1 5" id="KW-0597">Phosphoprotein</keyword>
<keyword evidence="3" id="KW-0238">DNA-binding</keyword>
<dbReference type="InterPro" id="IPR000792">
    <property type="entry name" value="Tscrpt_reg_LuxR_C"/>
</dbReference>
<dbReference type="PANTHER" id="PTHR43214:SF41">
    <property type="entry name" value="NITRATE_NITRITE RESPONSE REGULATOR PROTEIN NARP"/>
    <property type="match status" value="1"/>
</dbReference>
<dbReference type="RefSeq" id="WP_313986741.1">
    <property type="nucleotide sequence ID" value="NZ_JASJOS010000017.1"/>
</dbReference>
<dbReference type="PANTHER" id="PTHR43214">
    <property type="entry name" value="TWO-COMPONENT RESPONSE REGULATOR"/>
    <property type="match status" value="1"/>
</dbReference>
<evidence type="ECO:0000259" key="6">
    <source>
        <dbReference type="PROSITE" id="PS50043"/>
    </source>
</evidence>
<evidence type="ECO:0000259" key="7">
    <source>
        <dbReference type="PROSITE" id="PS50110"/>
    </source>
</evidence>
<dbReference type="Gene3D" id="3.40.50.2300">
    <property type="match status" value="1"/>
</dbReference>
<proteinExistence type="predicted"/>
<evidence type="ECO:0000256" key="5">
    <source>
        <dbReference type="PROSITE-ProRule" id="PRU00169"/>
    </source>
</evidence>
<dbReference type="PROSITE" id="PS50043">
    <property type="entry name" value="HTH_LUXR_2"/>
    <property type="match status" value="1"/>
</dbReference>
<protein>
    <submittedName>
        <fullName evidence="8">Response regulator transcription factor</fullName>
    </submittedName>
</protein>
<dbReference type="InterPro" id="IPR058245">
    <property type="entry name" value="NreC/VraR/RcsB-like_REC"/>
</dbReference>
<organism evidence="8 9">
    <name type="scientific">Xanthocytophaga flava</name>
    <dbReference type="NCBI Taxonomy" id="3048013"/>
    <lineage>
        <taxon>Bacteria</taxon>
        <taxon>Pseudomonadati</taxon>
        <taxon>Bacteroidota</taxon>
        <taxon>Cytophagia</taxon>
        <taxon>Cytophagales</taxon>
        <taxon>Rhodocytophagaceae</taxon>
        <taxon>Xanthocytophaga</taxon>
    </lineage>
</organism>
<gene>
    <name evidence="8" type="ORF">QNI16_30715</name>
</gene>
<dbReference type="SMART" id="SM00421">
    <property type="entry name" value="HTH_LUXR"/>
    <property type="match status" value="1"/>
</dbReference>
<dbReference type="InterPro" id="IPR039420">
    <property type="entry name" value="WalR-like"/>
</dbReference>
<keyword evidence="2" id="KW-0805">Transcription regulation</keyword>
<evidence type="ECO:0000256" key="1">
    <source>
        <dbReference type="ARBA" id="ARBA00022553"/>
    </source>
</evidence>
<evidence type="ECO:0000256" key="2">
    <source>
        <dbReference type="ARBA" id="ARBA00023015"/>
    </source>
</evidence>
<comment type="caution">
    <text evidence="8">The sequence shown here is derived from an EMBL/GenBank/DDBJ whole genome shotgun (WGS) entry which is preliminary data.</text>
</comment>
<dbReference type="PRINTS" id="PR00038">
    <property type="entry name" value="HTHLUXR"/>
</dbReference>
<dbReference type="InterPro" id="IPR016032">
    <property type="entry name" value="Sig_transdc_resp-reg_C-effctor"/>
</dbReference>
<feature type="modified residue" description="4-aspartylphosphate" evidence="5">
    <location>
        <position position="54"/>
    </location>
</feature>
<dbReference type="InterPro" id="IPR011006">
    <property type="entry name" value="CheY-like_superfamily"/>
</dbReference>
<dbReference type="Pfam" id="PF00196">
    <property type="entry name" value="GerE"/>
    <property type="match status" value="1"/>
</dbReference>
<evidence type="ECO:0000313" key="8">
    <source>
        <dbReference type="EMBL" id="MDJ1484912.1"/>
    </source>
</evidence>
<reference evidence="8" key="1">
    <citation type="submission" date="2023-05" db="EMBL/GenBank/DDBJ databases">
        <authorList>
            <person name="Zhang X."/>
        </authorList>
    </citation>
    <scope>NUCLEOTIDE SEQUENCE</scope>
    <source>
        <strain evidence="8">YF14B1</strain>
    </source>
</reference>
<dbReference type="SMART" id="SM00448">
    <property type="entry name" value="REC"/>
    <property type="match status" value="1"/>
</dbReference>
<evidence type="ECO:0000256" key="3">
    <source>
        <dbReference type="ARBA" id="ARBA00023125"/>
    </source>
</evidence>
<dbReference type="InterPro" id="IPR001789">
    <property type="entry name" value="Sig_transdc_resp-reg_receiver"/>
</dbReference>
<dbReference type="GO" id="GO:0003677">
    <property type="term" value="F:DNA binding"/>
    <property type="evidence" value="ECO:0007669"/>
    <property type="project" value="UniProtKB-KW"/>
</dbReference>
<evidence type="ECO:0000313" key="9">
    <source>
        <dbReference type="Proteomes" id="UP001241110"/>
    </source>
</evidence>
<feature type="domain" description="Response regulatory" evidence="7">
    <location>
        <begin position="3"/>
        <end position="119"/>
    </location>
</feature>
<sequence length="210" mass="23619">MIKIIIADDHRLFLDGIAAILTQIENVSITATANNGEQVIQLLQKHTCDVVVMDINMPVSDGLSTAQRISITYPKVKVVLVSMNVNPEYVKEALRANVSAYILKDSSKEELQKAIYSAAEGKKYFSEAVMLHLAYEYMPQTNQSEHRVKLTHRELDVLKLLAQEFTAPEIAQKLYISPDTVETHKKNMLKKLGLKNSYSLIKYAVQNGLI</sequence>
<dbReference type="SUPFAM" id="SSF52172">
    <property type="entry name" value="CheY-like"/>
    <property type="match status" value="1"/>
</dbReference>
<feature type="domain" description="HTH luxR-type" evidence="6">
    <location>
        <begin position="143"/>
        <end position="208"/>
    </location>
</feature>
<dbReference type="AlphaFoldDB" id="A0AAE3QT17"/>
<dbReference type="EMBL" id="JASJOS010000017">
    <property type="protein sequence ID" value="MDJ1484912.1"/>
    <property type="molecule type" value="Genomic_DNA"/>
</dbReference>
<dbReference type="SUPFAM" id="SSF46894">
    <property type="entry name" value="C-terminal effector domain of the bipartite response regulators"/>
    <property type="match status" value="1"/>
</dbReference>
<dbReference type="GO" id="GO:0000160">
    <property type="term" value="P:phosphorelay signal transduction system"/>
    <property type="evidence" value="ECO:0007669"/>
    <property type="project" value="InterPro"/>
</dbReference>
<evidence type="ECO:0000256" key="4">
    <source>
        <dbReference type="ARBA" id="ARBA00023163"/>
    </source>
</evidence>
<name>A0AAE3QT17_9BACT</name>
<dbReference type="Proteomes" id="UP001241110">
    <property type="component" value="Unassembled WGS sequence"/>
</dbReference>
<keyword evidence="4" id="KW-0804">Transcription</keyword>
<dbReference type="PROSITE" id="PS50110">
    <property type="entry name" value="RESPONSE_REGULATORY"/>
    <property type="match status" value="1"/>
</dbReference>